<evidence type="ECO:0000259" key="3">
    <source>
        <dbReference type="Pfam" id="PF08125"/>
    </source>
</evidence>
<dbReference type="InterPro" id="IPR013118">
    <property type="entry name" value="Mannitol_DH_C"/>
</dbReference>
<dbReference type="InterPro" id="IPR050988">
    <property type="entry name" value="Mannitol_DH/Oxidoreductase"/>
</dbReference>
<dbReference type="SUPFAM" id="SSF51735">
    <property type="entry name" value="NAD(P)-binding Rossmann-fold domains"/>
    <property type="match status" value="1"/>
</dbReference>
<feature type="domain" description="Mannitol dehydrogenase N-terminal" evidence="2">
    <location>
        <begin position="28"/>
        <end position="258"/>
    </location>
</feature>
<dbReference type="InterPro" id="IPR013328">
    <property type="entry name" value="6PGD_dom2"/>
</dbReference>
<proteinExistence type="predicted"/>
<gene>
    <name evidence="4" type="ORF">METZ01_LOCUS9186</name>
</gene>
<keyword evidence="1" id="KW-0560">Oxidoreductase</keyword>
<dbReference type="InterPro" id="IPR013131">
    <property type="entry name" value="Mannitol_DH_N"/>
</dbReference>
<sequence>MRLNKENIALIKNFKTKPNYNASESKNTIIHFGVGNFHRAHQAFFIHEILNSNKDLSIIGINLRSEETRKILKKQNYLYSLYECSEKEINVHILNPFKKLLFGQKDKKEICNLISDSFNKIITVTVTEKGYHYDTIKKRLDLNSDINNDLENKKLKTLIGHLSYGLIERYKKNKEEIYILSCDNLSSNGDILKTVIVDFVYRINKEAAIWIKDKVIFPSTMVDCIVPNTKNLPNTIKEEFEDQALVICEPYRDWYIQNKGDLLKNFLSHKQIKFVDNVKFYEKIKLKILNSSHSALAYIGLLLGYKYVHEVINNKHCYNFINNYLEKEVITTIQTEDNFDLYKYKENILKRFKNYFLNHKLEQIGMDGSLKMPIRIIDTFRNRKKDTKYSHTFLIIACWILFLKKENFQKNNYKVIDPMFENFTQIFNNEKNFVEKLIDIQSIFDVSLEDKFEIKEQVQFILTEIEKLGLDKLLVKFNG</sequence>
<protein>
    <recommendedName>
        <fullName evidence="5">Mannitol dehydrogenase C-terminal domain-containing protein</fullName>
    </recommendedName>
</protein>
<dbReference type="Gene3D" id="1.10.1040.10">
    <property type="entry name" value="N-(1-d-carboxylethyl)-l-norvaline Dehydrogenase, domain 2"/>
    <property type="match status" value="1"/>
</dbReference>
<accession>A0A381NNY1</accession>
<evidence type="ECO:0000259" key="2">
    <source>
        <dbReference type="Pfam" id="PF01232"/>
    </source>
</evidence>
<evidence type="ECO:0000313" key="4">
    <source>
        <dbReference type="EMBL" id="SUZ56332.1"/>
    </source>
</evidence>
<dbReference type="PANTHER" id="PTHR43362">
    <property type="entry name" value="MANNITOL DEHYDROGENASE DSF1-RELATED"/>
    <property type="match status" value="1"/>
</dbReference>
<dbReference type="InterPro" id="IPR008927">
    <property type="entry name" value="6-PGluconate_DH-like_C_sf"/>
</dbReference>
<dbReference type="Pfam" id="PF08125">
    <property type="entry name" value="Mannitol_dh_C"/>
    <property type="match status" value="1"/>
</dbReference>
<feature type="domain" description="Mannitol dehydrogenase C-terminal" evidence="3">
    <location>
        <begin position="277"/>
        <end position="460"/>
    </location>
</feature>
<dbReference type="PANTHER" id="PTHR43362:SF1">
    <property type="entry name" value="MANNITOL DEHYDROGENASE 2-RELATED"/>
    <property type="match status" value="1"/>
</dbReference>
<dbReference type="GO" id="GO:0016616">
    <property type="term" value="F:oxidoreductase activity, acting on the CH-OH group of donors, NAD or NADP as acceptor"/>
    <property type="evidence" value="ECO:0007669"/>
    <property type="project" value="TreeGrafter"/>
</dbReference>
<dbReference type="Pfam" id="PF01232">
    <property type="entry name" value="Mannitol_dh"/>
    <property type="match status" value="1"/>
</dbReference>
<dbReference type="PRINTS" id="PR00084">
    <property type="entry name" value="MTLDHDRGNASE"/>
</dbReference>
<dbReference type="AlphaFoldDB" id="A0A381NNY1"/>
<evidence type="ECO:0008006" key="5">
    <source>
        <dbReference type="Google" id="ProtNLM"/>
    </source>
</evidence>
<dbReference type="EMBL" id="UINC01000495">
    <property type="protein sequence ID" value="SUZ56332.1"/>
    <property type="molecule type" value="Genomic_DNA"/>
</dbReference>
<organism evidence="4">
    <name type="scientific">marine metagenome</name>
    <dbReference type="NCBI Taxonomy" id="408172"/>
    <lineage>
        <taxon>unclassified sequences</taxon>
        <taxon>metagenomes</taxon>
        <taxon>ecological metagenomes</taxon>
    </lineage>
</organism>
<dbReference type="InterPro" id="IPR000669">
    <property type="entry name" value="Mannitol_DH"/>
</dbReference>
<name>A0A381NNY1_9ZZZZ</name>
<reference evidence="4" key="1">
    <citation type="submission" date="2018-05" db="EMBL/GenBank/DDBJ databases">
        <authorList>
            <person name="Lanie J.A."/>
            <person name="Ng W.-L."/>
            <person name="Kazmierczak K.M."/>
            <person name="Andrzejewski T.M."/>
            <person name="Davidsen T.M."/>
            <person name="Wayne K.J."/>
            <person name="Tettelin H."/>
            <person name="Glass J.I."/>
            <person name="Rusch D."/>
            <person name="Podicherti R."/>
            <person name="Tsui H.-C.T."/>
            <person name="Winkler M.E."/>
        </authorList>
    </citation>
    <scope>NUCLEOTIDE SEQUENCE</scope>
</reference>
<evidence type="ECO:0000256" key="1">
    <source>
        <dbReference type="ARBA" id="ARBA00023002"/>
    </source>
</evidence>
<dbReference type="Gene3D" id="3.40.50.720">
    <property type="entry name" value="NAD(P)-binding Rossmann-like Domain"/>
    <property type="match status" value="1"/>
</dbReference>
<dbReference type="SUPFAM" id="SSF48179">
    <property type="entry name" value="6-phosphogluconate dehydrogenase C-terminal domain-like"/>
    <property type="match status" value="1"/>
</dbReference>
<dbReference type="InterPro" id="IPR036291">
    <property type="entry name" value="NAD(P)-bd_dom_sf"/>
</dbReference>